<name>A0A2U2HMC5_9BURK</name>
<keyword evidence="4" id="KW-1185">Reference proteome</keyword>
<keyword evidence="1" id="KW-0732">Signal</keyword>
<sequence length="284" mass="31267">MTAPSPQLARRGMQWGGASMARMQTIAAILILALLPTANALACTKTVRWFDDAPYSFRDSDGRIGGFDADLARAALARVGCKARFVELPWARALVELEAGRLDVLPSSFRSEQRERFAHFSAPTLQSPNVLYLGPGVAAKYRFARLEYLLGTNFRLGVQIGVSYGDKFDAIKANPRFKGNLSPITLRRNAWKIMALGRIDGLIADQASAELELRQLGLGEVLRPSRVVVSTNTAMFAFSKQSVSPHFLADFNNAIEGMIADGNYRKIRARYLRCTPDIKVLGCP</sequence>
<feature type="domain" description="Solute-binding protein family 3/N-terminal" evidence="2">
    <location>
        <begin position="46"/>
        <end position="273"/>
    </location>
</feature>
<dbReference type="Proteomes" id="UP000241421">
    <property type="component" value="Unassembled WGS sequence"/>
</dbReference>
<dbReference type="OrthoDB" id="7354650at2"/>
<accession>A0A2U2HMC5</accession>
<evidence type="ECO:0000256" key="1">
    <source>
        <dbReference type="ARBA" id="ARBA00022729"/>
    </source>
</evidence>
<dbReference type="SUPFAM" id="SSF53850">
    <property type="entry name" value="Periplasmic binding protein-like II"/>
    <property type="match status" value="1"/>
</dbReference>
<protein>
    <submittedName>
        <fullName evidence="3">ABC transporter substrate-binding protein</fullName>
    </submittedName>
</protein>
<proteinExistence type="predicted"/>
<dbReference type="InterPro" id="IPR001638">
    <property type="entry name" value="Solute-binding_3/MltF_N"/>
</dbReference>
<reference evidence="3 4" key="1">
    <citation type="submission" date="2018-04" db="EMBL/GenBank/DDBJ databases">
        <title>Massilia violaceinigra sp. nov., a novel purple-pigmented bacterium isolated from Tianshan glacier, Xinjiang, China.</title>
        <authorList>
            <person name="Wang H."/>
        </authorList>
    </citation>
    <scope>NUCLEOTIDE SEQUENCE [LARGE SCALE GENOMIC DNA]</scope>
    <source>
        <strain evidence="3 4">B448-2</strain>
    </source>
</reference>
<dbReference type="Gene3D" id="3.40.190.10">
    <property type="entry name" value="Periplasmic binding protein-like II"/>
    <property type="match status" value="2"/>
</dbReference>
<gene>
    <name evidence="3" type="ORF">C7C56_010825</name>
</gene>
<dbReference type="AlphaFoldDB" id="A0A2U2HMC5"/>
<dbReference type="PANTHER" id="PTHR35936">
    <property type="entry name" value="MEMBRANE-BOUND LYTIC MUREIN TRANSGLYCOSYLASE F"/>
    <property type="match status" value="1"/>
</dbReference>
<organism evidence="3 4">
    <name type="scientific">Massilia glaciei</name>
    <dbReference type="NCBI Taxonomy" id="1524097"/>
    <lineage>
        <taxon>Bacteria</taxon>
        <taxon>Pseudomonadati</taxon>
        <taxon>Pseudomonadota</taxon>
        <taxon>Betaproteobacteria</taxon>
        <taxon>Burkholderiales</taxon>
        <taxon>Oxalobacteraceae</taxon>
        <taxon>Telluria group</taxon>
        <taxon>Massilia</taxon>
    </lineage>
</organism>
<dbReference type="SMART" id="SM00062">
    <property type="entry name" value="PBPb"/>
    <property type="match status" value="1"/>
</dbReference>
<comment type="caution">
    <text evidence="3">The sequence shown here is derived from an EMBL/GenBank/DDBJ whole genome shotgun (WGS) entry which is preliminary data.</text>
</comment>
<evidence type="ECO:0000313" key="3">
    <source>
        <dbReference type="EMBL" id="PWF48592.1"/>
    </source>
</evidence>
<evidence type="ECO:0000313" key="4">
    <source>
        <dbReference type="Proteomes" id="UP000241421"/>
    </source>
</evidence>
<dbReference type="PANTHER" id="PTHR35936:SF25">
    <property type="entry name" value="ABC TRANSPORTER SUBSTRATE-BINDING PROTEIN"/>
    <property type="match status" value="1"/>
</dbReference>
<dbReference type="EMBL" id="PXWF02000173">
    <property type="protein sequence ID" value="PWF48592.1"/>
    <property type="molecule type" value="Genomic_DNA"/>
</dbReference>
<dbReference type="Pfam" id="PF00497">
    <property type="entry name" value="SBP_bac_3"/>
    <property type="match status" value="1"/>
</dbReference>
<evidence type="ECO:0000259" key="2">
    <source>
        <dbReference type="SMART" id="SM00062"/>
    </source>
</evidence>